<evidence type="ECO:0000256" key="3">
    <source>
        <dbReference type="ARBA" id="ARBA00022692"/>
    </source>
</evidence>
<name>A0A2W5F092_9SPHI</name>
<sequence>MIRNFLKTIGRNIKRSKTFSFLNIIGLAIGIACAAIIFLWVEFYLNFNHSIKNFDNLYNVKNTQTYGKDVYTFSSTALLTKDILENKLSGVTSASRYNSYGATISVGEKYTSHSGAYVDSAFMDMFDFPMVAGNRSKALNHVNQIAISEKLAENYFAGQDAMSKTIMVDKQPYIVSAVFKKRSKNTSFNKVEFLIPFDVFYAPHKGKPEDIWGNNWTDTWVMLSSNVNVEKANQQLKSYIKKTYPESNNSIFLYPLNKMVLYGQFVNGKEDISSGYIKYIKMFSLIAIIILIIACINFMNLSTARSEKRSKEIGIRKVLGSSRKALIGKLLMESIAIAYNSVLLAVLIIAIVLPMFNQLVHIPLKMELFKSAHLIFLVVIGFFAGILAGSYPALYLSSFNPISALKRQVYKIGGGAINIRKVLVVFQFAISIIIIFSMIVIYQQIQFSKNRDLGFNRNNILSVD</sequence>
<dbReference type="AlphaFoldDB" id="A0A2W5F092"/>
<gene>
    <name evidence="9" type="ORF">DI598_10775</name>
</gene>
<proteinExistence type="predicted"/>
<organism evidence="9 10">
    <name type="scientific">Pseudopedobacter saltans</name>
    <dbReference type="NCBI Taxonomy" id="151895"/>
    <lineage>
        <taxon>Bacteria</taxon>
        <taxon>Pseudomonadati</taxon>
        <taxon>Bacteroidota</taxon>
        <taxon>Sphingobacteriia</taxon>
        <taxon>Sphingobacteriales</taxon>
        <taxon>Sphingobacteriaceae</taxon>
        <taxon>Pseudopedobacter</taxon>
    </lineage>
</organism>
<dbReference type="InterPro" id="IPR025857">
    <property type="entry name" value="MacB_PCD"/>
</dbReference>
<feature type="transmembrane region" description="Helical" evidence="6">
    <location>
        <begin position="282"/>
        <end position="301"/>
    </location>
</feature>
<feature type="domain" description="ABC3 transporter permease C-terminal" evidence="7">
    <location>
        <begin position="285"/>
        <end position="401"/>
    </location>
</feature>
<evidence type="ECO:0000313" key="10">
    <source>
        <dbReference type="Proteomes" id="UP000249645"/>
    </source>
</evidence>
<keyword evidence="2" id="KW-1003">Cell membrane</keyword>
<keyword evidence="4 6" id="KW-1133">Transmembrane helix</keyword>
<dbReference type="EMBL" id="QFOI01000186">
    <property type="protein sequence ID" value="PZP47624.1"/>
    <property type="molecule type" value="Genomic_DNA"/>
</dbReference>
<evidence type="ECO:0000313" key="9">
    <source>
        <dbReference type="EMBL" id="PZP47624.1"/>
    </source>
</evidence>
<evidence type="ECO:0000259" key="8">
    <source>
        <dbReference type="Pfam" id="PF12704"/>
    </source>
</evidence>
<feature type="transmembrane region" description="Helical" evidence="6">
    <location>
        <begin position="417"/>
        <end position="442"/>
    </location>
</feature>
<dbReference type="Pfam" id="PF02687">
    <property type="entry name" value="FtsX"/>
    <property type="match status" value="1"/>
</dbReference>
<evidence type="ECO:0000256" key="6">
    <source>
        <dbReference type="SAM" id="Phobius"/>
    </source>
</evidence>
<dbReference type="Pfam" id="PF12704">
    <property type="entry name" value="MacB_PCD"/>
    <property type="match status" value="1"/>
</dbReference>
<dbReference type="GO" id="GO:0022857">
    <property type="term" value="F:transmembrane transporter activity"/>
    <property type="evidence" value="ECO:0007669"/>
    <property type="project" value="TreeGrafter"/>
</dbReference>
<evidence type="ECO:0000259" key="7">
    <source>
        <dbReference type="Pfam" id="PF02687"/>
    </source>
</evidence>
<dbReference type="PANTHER" id="PTHR30572:SF18">
    <property type="entry name" value="ABC-TYPE MACROLIDE FAMILY EXPORT SYSTEM PERMEASE COMPONENT 2"/>
    <property type="match status" value="1"/>
</dbReference>
<evidence type="ECO:0000256" key="2">
    <source>
        <dbReference type="ARBA" id="ARBA00022475"/>
    </source>
</evidence>
<evidence type="ECO:0000256" key="1">
    <source>
        <dbReference type="ARBA" id="ARBA00004651"/>
    </source>
</evidence>
<feature type="domain" description="MacB-like periplasmic core" evidence="8">
    <location>
        <begin position="20"/>
        <end position="238"/>
    </location>
</feature>
<comment type="subcellular location">
    <subcellularLocation>
        <location evidence="1">Cell membrane</location>
        <topology evidence="1">Multi-pass membrane protein</topology>
    </subcellularLocation>
</comment>
<keyword evidence="3 6" id="KW-0812">Transmembrane</keyword>
<keyword evidence="5 6" id="KW-0472">Membrane</keyword>
<feature type="transmembrane region" description="Helical" evidence="6">
    <location>
        <begin position="373"/>
        <end position="396"/>
    </location>
</feature>
<dbReference type="PANTHER" id="PTHR30572">
    <property type="entry name" value="MEMBRANE COMPONENT OF TRANSPORTER-RELATED"/>
    <property type="match status" value="1"/>
</dbReference>
<dbReference type="InterPro" id="IPR003838">
    <property type="entry name" value="ABC3_permease_C"/>
</dbReference>
<feature type="transmembrane region" description="Helical" evidence="6">
    <location>
        <begin position="21"/>
        <end position="41"/>
    </location>
</feature>
<dbReference type="InterPro" id="IPR050250">
    <property type="entry name" value="Macrolide_Exporter_MacB"/>
</dbReference>
<reference evidence="9 10" key="1">
    <citation type="submission" date="2017-11" db="EMBL/GenBank/DDBJ databases">
        <title>Infants hospitalized years apart are colonized by the same room-sourced microbial strains.</title>
        <authorList>
            <person name="Brooks B."/>
            <person name="Olm M.R."/>
            <person name="Firek B.A."/>
            <person name="Baker R."/>
            <person name="Thomas B.C."/>
            <person name="Morowitz M.J."/>
            <person name="Banfield J.F."/>
        </authorList>
    </citation>
    <scope>NUCLEOTIDE SEQUENCE [LARGE SCALE GENOMIC DNA]</scope>
    <source>
        <strain evidence="9">S2_009_000_R2_76</strain>
    </source>
</reference>
<evidence type="ECO:0000256" key="4">
    <source>
        <dbReference type="ARBA" id="ARBA00022989"/>
    </source>
</evidence>
<dbReference type="Proteomes" id="UP000249645">
    <property type="component" value="Unassembled WGS sequence"/>
</dbReference>
<dbReference type="GO" id="GO:0005886">
    <property type="term" value="C:plasma membrane"/>
    <property type="evidence" value="ECO:0007669"/>
    <property type="project" value="UniProtKB-SubCell"/>
</dbReference>
<dbReference type="PROSITE" id="PS51257">
    <property type="entry name" value="PROKAR_LIPOPROTEIN"/>
    <property type="match status" value="1"/>
</dbReference>
<feature type="non-terminal residue" evidence="9">
    <location>
        <position position="464"/>
    </location>
</feature>
<comment type="caution">
    <text evidence="9">The sequence shown here is derived from an EMBL/GenBank/DDBJ whole genome shotgun (WGS) entry which is preliminary data.</text>
</comment>
<protein>
    <submittedName>
        <fullName evidence="9">Acetylornithine deacetylase</fullName>
    </submittedName>
</protein>
<feature type="transmembrane region" description="Helical" evidence="6">
    <location>
        <begin position="330"/>
        <end position="353"/>
    </location>
</feature>
<accession>A0A2W5F092</accession>
<evidence type="ECO:0000256" key="5">
    <source>
        <dbReference type="ARBA" id="ARBA00023136"/>
    </source>
</evidence>